<keyword evidence="3" id="KW-1185">Reference proteome</keyword>
<dbReference type="SUPFAM" id="SSF81301">
    <property type="entry name" value="Nucleotidyltransferase"/>
    <property type="match status" value="1"/>
</dbReference>
<evidence type="ECO:0000313" key="2">
    <source>
        <dbReference type="EMBL" id="SMX74929.1"/>
    </source>
</evidence>
<evidence type="ECO:0000259" key="1">
    <source>
        <dbReference type="SMART" id="SM00954"/>
    </source>
</evidence>
<dbReference type="RefSeq" id="WP_233429273.1">
    <property type="nucleotide sequence ID" value="NZ_FXZE01000003.1"/>
</dbReference>
<feature type="domain" description="RelA/SpoT" evidence="1">
    <location>
        <begin position="66"/>
        <end position="189"/>
    </location>
</feature>
<dbReference type="Pfam" id="PF04607">
    <property type="entry name" value="RelA_SpoT"/>
    <property type="match status" value="1"/>
</dbReference>
<dbReference type="PANTHER" id="PTHR47837:SF2">
    <property type="entry name" value="GTP PYROPHOSPHOKINASE YWAC"/>
    <property type="match status" value="1"/>
</dbReference>
<gene>
    <name evidence="2" type="ORF">BANT10_00924</name>
</gene>
<evidence type="ECO:0000313" key="3">
    <source>
        <dbReference type="Proteomes" id="UP000234342"/>
    </source>
</evidence>
<proteinExistence type="predicted"/>
<protein>
    <submittedName>
        <fullName evidence="2">Putative GTP pyrophosphokinase</fullName>
        <ecNumber evidence="2">2.7.6.5</ecNumber>
    </submittedName>
</protein>
<dbReference type="EMBL" id="FXZE01000003">
    <property type="protein sequence ID" value="SMX74929.1"/>
    <property type="molecule type" value="Genomic_DNA"/>
</dbReference>
<reference evidence="3" key="1">
    <citation type="submission" date="2017-03" db="EMBL/GenBank/DDBJ databases">
        <authorList>
            <person name="Monnet C."/>
        </authorList>
    </citation>
    <scope>NUCLEOTIDE SEQUENCE [LARGE SCALE GENOMIC DNA]</scope>
    <source>
        <strain evidence="3">P10</strain>
    </source>
</reference>
<keyword evidence="2" id="KW-0418">Kinase</keyword>
<dbReference type="Gene3D" id="1.10.287.860">
    <property type="entry name" value="Nucleotidyltransferase"/>
    <property type="match status" value="1"/>
</dbReference>
<dbReference type="Gene3D" id="3.30.460.10">
    <property type="entry name" value="Beta Polymerase, domain 2"/>
    <property type="match status" value="1"/>
</dbReference>
<dbReference type="SMART" id="SM00954">
    <property type="entry name" value="RelA_SpoT"/>
    <property type="match status" value="1"/>
</dbReference>
<keyword evidence="2" id="KW-0808">Transferase</keyword>
<organism evidence="2 3">
    <name type="scientific">Brevibacterium antiquum</name>
    <dbReference type="NCBI Taxonomy" id="234835"/>
    <lineage>
        <taxon>Bacteria</taxon>
        <taxon>Bacillati</taxon>
        <taxon>Actinomycetota</taxon>
        <taxon>Actinomycetes</taxon>
        <taxon>Micrococcales</taxon>
        <taxon>Brevibacteriaceae</taxon>
        <taxon>Brevibacterium</taxon>
    </lineage>
</organism>
<dbReference type="EC" id="2.7.6.5" evidence="2"/>
<dbReference type="InterPro" id="IPR007685">
    <property type="entry name" value="RelA_SpoT"/>
</dbReference>
<dbReference type="InterPro" id="IPR052366">
    <property type="entry name" value="GTP_Pyrophosphokinase"/>
</dbReference>
<dbReference type="GO" id="GO:0008728">
    <property type="term" value="F:GTP diphosphokinase activity"/>
    <property type="evidence" value="ECO:0007669"/>
    <property type="project" value="UniProtKB-EC"/>
</dbReference>
<accession>A0A2H1II89</accession>
<dbReference type="PANTHER" id="PTHR47837">
    <property type="entry name" value="GTP PYROPHOSPHOKINASE YJBM"/>
    <property type="match status" value="1"/>
</dbReference>
<sequence length="247" mass="28452">MTERQQLPDMALTPNQVASVRSLRHDFSLLLMQHRFVIDELLTKISILREESFHTHSYNPIEHITSRVKSPQSLLEKVNRRQLPLDVATIRSKITDIAGIRITCSFIADTYHVLDMLTSQDDVRIVEIKDYIANPKPNGYKSLHAILEVPVFLNGGPTPVICEVQIRTIAMDFWASLEHKIHYKFSGEVPERLIEELTQTAEVASQLDRRMEQLHAEVHDSEPRSTAGEDFDEEAMRILWELSSRQE</sequence>
<dbReference type="Proteomes" id="UP000234342">
    <property type="component" value="Unassembled WGS sequence"/>
</dbReference>
<name>A0A2H1II89_9MICO</name>
<dbReference type="CDD" id="cd05399">
    <property type="entry name" value="NT_Rel-Spo_like"/>
    <property type="match status" value="1"/>
</dbReference>
<dbReference type="InterPro" id="IPR043519">
    <property type="entry name" value="NT_sf"/>
</dbReference>
<dbReference type="AlphaFoldDB" id="A0A2H1II89"/>
<dbReference type="GO" id="GO:0015969">
    <property type="term" value="P:guanosine tetraphosphate metabolic process"/>
    <property type="evidence" value="ECO:0007669"/>
    <property type="project" value="InterPro"/>
</dbReference>
<dbReference type="GO" id="GO:0016301">
    <property type="term" value="F:kinase activity"/>
    <property type="evidence" value="ECO:0007669"/>
    <property type="project" value="UniProtKB-KW"/>
</dbReference>